<keyword evidence="2" id="KW-1185">Reference proteome</keyword>
<dbReference type="PANTHER" id="PTHR13295:SF4">
    <property type="entry name" value="GLUTAMATE--CYSTEINE LIGASE REGULATORY SUBUNIT"/>
    <property type="match status" value="1"/>
</dbReference>
<accession>A0A9N9NQY8</accession>
<dbReference type="GO" id="GO:0017109">
    <property type="term" value="C:glutamate-cysteine ligase complex"/>
    <property type="evidence" value="ECO:0007669"/>
    <property type="project" value="TreeGrafter"/>
</dbReference>
<organism evidence="1 2">
    <name type="scientific">Acaulospora morrowiae</name>
    <dbReference type="NCBI Taxonomy" id="94023"/>
    <lineage>
        <taxon>Eukaryota</taxon>
        <taxon>Fungi</taxon>
        <taxon>Fungi incertae sedis</taxon>
        <taxon>Mucoromycota</taxon>
        <taxon>Glomeromycotina</taxon>
        <taxon>Glomeromycetes</taxon>
        <taxon>Diversisporales</taxon>
        <taxon>Acaulosporaceae</taxon>
        <taxon>Acaulospora</taxon>
    </lineage>
</organism>
<dbReference type="InterPro" id="IPR032963">
    <property type="entry name" value="Gclm"/>
</dbReference>
<name>A0A9N9NQY8_9GLOM</name>
<dbReference type="PANTHER" id="PTHR13295">
    <property type="entry name" value="GLUTAMATE CYSTEINE LIGASE REGULATORY SUBUNIT"/>
    <property type="match status" value="1"/>
</dbReference>
<dbReference type="EMBL" id="CAJVPV010041425">
    <property type="protein sequence ID" value="CAG8762105.1"/>
    <property type="molecule type" value="Genomic_DNA"/>
</dbReference>
<dbReference type="OrthoDB" id="5596051at2759"/>
<evidence type="ECO:0000313" key="1">
    <source>
        <dbReference type="EMBL" id="CAG8762105.1"/>
    </source>
</evidence>
<dbReference type="GO" id="GO:0006750">
    <property type="term" value="P:glutathione biosynthetic process"/>
    <property type="evidence" value="ECO:0007669"/>
    <property type="project" value="InterPro"/>
</dbReference>
<reference evidence="1" key="1">
    <citation type="submission" date="2021-06" db="EMBL/GenBank/DDBJ databases">
        <authorList>
            <person name="Kallberg Y."/>
            <person name="Tangrot J."/>
            <person name="Rosling A."/>
        </authorList>
    </citation>
    <scope>NUCLEOTIDE SEQUENCE</scope>
    <source>
        <strain evidence="1">CL551</strain>
    </source>
</reference>
<evidence type="ECO:0000313" key="2">
    <source>
        <dbReference type="Proteomes" id="UP000789342"/>
    </source>
</evidence>
<feature type="non-terminal residue" evidence="1">
    <location>
        <position position="56"/>
    </location>
</feature>
<gene>
    <name evidence="1" type="ORF">AMORRO_LOCUS16000</name>
</gene>
<dbReference type="GO" id="GO:0030234">
    <property type="term" value="F:enzyme regulator activity"/>
    <property type="evidence" value="ECO:0007669"/>
    <property type="project" value="TreeGrafter"/>
</dbReference>
<sequence length="56" mass="6130">ILPSATFQEILSDSKTLFSSDLSPRWVLKYSVLIKHRGVVADKGYIVMASASNSDS</sequence>
<protein>
    <submittedName>
        <fullName evidence="1">5712_t:CDS:1</fullName>
    </submittedName>
</protein>
<comment type="caution">
    <text evidence="1">The sequence shown here is derived from an EMBL/GenBank/DDBJ whole genome shotgun (WGS) entry which is preliminary data.</text>
</comment>
<dbReference type="Proteomes" id="UP000789342">
    <property type="component" value="Unassembled WGS sequence"/>
</dbReference>
<proteinExistence type="predicted"/>
<dbReference type="AlphaFoldDB" id="A0A9N9NQY8"/>
<dbReference type="GO" id="GO:0035226">
    <property type="term" value="F:glutamate-cysteine ligase catalytic subunit binding"/>
    <property type="evidence" value="ECO:0007669"/>
    <property type="project" value="InterPro"/>
</dbReference>